<dbReference type="Pfam" id="PF04199">
    <property type="entry name" value="Cyclase"/>
    <property type="match status" value="1"/>
</dbReference>
<gene>
    <name evidence="1" type="ORF">GGR37_000520</name>
</gene>
<comment type="caution">
    <text evidence="1">The sequence shown here is derived from an EMBL/GenBank/DDBJ whole genome shotgun (WGS) entry which is preliminary data.</text>
</comment>
<dbReference type="Proteomes" id="UP000538566">
    <property type="component" value="Unassembled WGS sequence"/>
</dbReference>
<proteinExistence type="predicted"/>
<dbReference type="GO" id="GO:0019441">
    <property type="term" value="P:L-tryptophan catabolic process to kynurenine"/>
    <property type="evidence" value="ECO:0007669"/>
    <property type="project" value="InterPro"/>
</dbReference>
<dbReference type="InterPro" id="IPR037175">
    <property type="entry name" value="KFase_sf"/>
</dbReference>
<dbReference type="GO" id="GO:0004061">
    <property type="term" value="F:arylformamidase activity"/>
    <property type="evidence" value="ECO:0007669"/>
    <property type="project" value="InterPro"/>
</dbReference>
<dbReference type="PANTHER" id="PTHR43564:SF2">
    <property type="entry name" value="BLR6059 PROTEIN"/>
    <property type="match status" value="1"/>
</dbReference>
<dbReference type="EMBL" id="JACHOA010000001">
    <property type="protein sequence ID" value="MBB4612274.1"/>
    <property type="molecule type" value="Genomic_DNA"/>
</dbReference>
<sequence>MRAARHRKDPVMIAGRLIDISMPISARVITDPPPMRPRISYRAHTDGAHDIAAIFPGLLPKQLPDAEGWAVEDVTLTTHSGSHMDAPWHYHSTTDHAEASGPRPSPTIDQAPLDLFMRPGVKLDFRHLPDGQVVSAADVEAELSRIGHALAPLDIVLVNTSAAAAYGDPDFHNRGCGMGREATLYLTERGVQVVGTDAWSWDAPFSFTAARFARDGDPAVIWEGHKAGRERAYYQMEKLQNLEALPPTGFTVICFPVKIEAASAGWVRAVAVLPQ</sequence>
<organism evidence="1 2">
    <name type="scientific">Novosphingobium taihuense</name>
    <dbReference type="NCBI Taxonomy" id="260085"/>
    <lineage>
        <taxon>Bacteria</taxon>
        <taxon>Pseudomonadati</taxon>
        <taxon>Pseudomonadota</taxon>
        <taxon>Alphaproteobacteria</taxon>
        <taxon>Sphingomonadales</taxon>
        <taxon>Sphingomonadaceae</taxon>
        <taxon>Novosphingobium</taxon>
    </lineage>
</organism>
<dbReference type="Gene3D" id="3.50.30.50">
    <property type="entry name" value="Putative cyclase"/>
    <property type="match status" value="1"/>
</dbReference>
<evidence type="ECO:0000313" key="2">
    <source>
        <dbReference type="Proteomes" id="UP000538566"/>
    </source>
</evidence>
<dbReference type="PANTHER" id="PTHR43564">
    <property type="entry name" value="KYNURENINE FORMAMIDASE-LIKE PROTEIN"/>
    <property type="match status" value="1"/>
</dbReference>
<name>A0A7W7ESS8_9SPHN</name>
<dbReference type="SUPFAM" id="SSF102198">
    <property type="entry name" value="Putative cyclase"/>
    <property type="match status" value="1"/>
</dbReference>
<keyword evidence="2" id="KW-1185">Reference proteome</keyword>
<protein>
    <submittedName>
        <fullName evidence="1">Kynurenine formamidase</fullName>
    </submittedName>
</protein>
<dbReference type="InterPro" id="IPR007325">
    <property type="entry name" value="KFase/CYL"/>
</dbReference>
<reference evidence="1 2" key="1">
    <citation type="submission" date="2020-08" db="EMBL/GenBank/DDBJ databases">
        <title>Genomic Encyclopedia of Type Strains, Phase IV (KMG-IV): sequencing the most valuable type-strain genomes for metagenomic binning, comparative biology and taxonomic classification.</title>
        <authorList>
            <person name="Goeker M."/>
        </authorList>
    </citation>
    <scope>NUCLEOTIDE SEQUENCE [LARGE SCALE GENOMIC DNA]</scope>
    <source>
        <strain evidence="1 2">DSM 17507</strain>
    </source>
</reference>
<dbReference type="AlphaFoldDB" id="A0A7W7ESS8"/>
<evidence type="ECO:0000313" key="1">
    <source>
        <dbReference type="EMBL" id="MBB4612274.1"/>
    </source>
</evidence>
<accession>A0A7W7ESS8</accession>